<proteinExistence type="predicted"/>
<dbReference type="Proteomes" id="UP000798662">
    <property type="component" value="Chromosome 1"/>
</dbReference>
<sequence length="453" mass="51775">MGGSPCAPPQLGCRVCERFLPHHPRIMAEQDPLALDVEAVLADSEDMDVAEAVAAHMTVLHHWRVRKRGALVGDIRLFRGHVVGRRPNKLRNFGRRLCGILIDYFGVSGNPPVYDEDDFERRFRVPRSVFVRVYQAVKDQPGFIQTIDAFGRPRAHPLQKLVTAFRVLAYEESAHLPGEYCRISRSTVDNAVRDLVYYIVDIFGPNYLRQPNAEELTNLLKRSAEQGVPGCIGSLDCSHWEWRACPKGMQGSFQNRKRRRSIVMETVCYEDLYIWHLFVGRPGSLNDIYVMQQSPLYHDITAGLWAPRDRPFTANGVTRTLLYYLTDKIYPNYAFFVQAYANSDTEKKQIFNLLQEALSKDVERLYAVLTARWHIALHPARYATVARITVVATAVAILYNMVTEPLGQLPVDSFLRAAQAWREVRNQTAHVAFRNDLAADIFKERAALLEHYL</sequence>
<keyword evidence="2" id="KW-1185">Reference proteome</keyword>
<accession>A0ACC3BMU7</accession>
<dbReference type="EMBL" id="CM020618">
    <property type="protein sequence ID" value="KAK1859059.1"/>
    <property type="molecule type" value="Genomic_DNA"/>
</dbReference>
<protein>
    <submittedName>
        <fullName evidence="1">Uncharacterized protein</fullName>
    </submittedName>
</protein>
<gene>
    <name evidence="1" type="ORF">I4F81_001657</name>
</gene>
<organism evidence="1 2">
    <name type="scientific">Pyropia yezoensis</name>
    <name type="common">Susabi-nori</name>
    <name type="synonym">Porphyra yezoensis</name>
    <dbReference type="NCBI Taxonomy" id="2788"/>
    <lineage>
        <taxon>Eukaryota</taxon>
        <taxon>Rhodophyta</taxon>
        <taxon>Bangiophyceae</taxon>
        <taxon>Bangiales</taxon>
        <taxon>Bangiaceae</taxon>
        <taxon>Pyropia</taxon>
    </lineage>
</organism>
<evidence type="ECO:0000313" key="2">
    <source>
        <dbReference type="Proteomes" id="UP000798662"/>
    </source>
</evidence>
<name>A0ACC3BMU7_PYRYE</name>
<evidence type="ECO:0000313" key="1">
    <source>
        <dbReference type="EMBL" id="KAK1859059.1"/>
    </source>
</evidence>
<comment type="caution">
    <text evidence="1">The sequence shown here is derived from an EMBL/GenBank/DDBJ whole genome shotgun (WGS) entry which is preliminary data.</text>
</comment>
<reference evidence="1" key="1">
    <citation type="submission" date="2019-11" db="EMBL/GenBank/DDBJ databases">
        <title>Nori genome reveals adaptations in red seaweeds to the harsh intertidal environment.</title>
        <authorList>
            <person name="Wang D."/>
            <person name="Mao Y."/>
        </authorList>
    </citation>
    <scope>NUCLEOTIDE SEQUENCE</scope>
    <source>
        <tissue evidence="1">Gametophyte</tissue>
    </source>
</reference>